<evidence type="ECO:0008006" key="5">
    <source>
        <dbReference type="Google" id="ProtNLM"/>
    </source>
</evidence>
<accession>A0A1E3KP15</accession>
<dbReference type="Pfam" id="PF03354">
    <property type="entry name" value="TerL_ATPase"/>
    <property type="match status" value="1"/>
</dbReference>
<dbReference type="InterPro" id="IPR027417">
    <property type="entry name" value="P-loop_NTPase"/>
</dbReference>
<name>A0A1E3KP15_LACPN</name>
<protein>
    <recommendedName>
        <fullName evidence="5">Terminase</fullName>
    </recommendedName>
</protein>
<dbReference type="InterPro" id="IPR046461">
    <property type="entry name" value="TerL_ATPase"/>
</dbReference>
<proteinExistence type="predicted"/>
<feature type="domain" description="Terminase large subunit-like endonuclease" evidence="2">
    <location>
        <begin position="249"/>
        <end position="523"/>
    </location>
</feature>
<dbReference type="InterPro" id="IPR005021">
    <property type="entry name" value="Terminase_largesu-like"/>
</dbReference>
<dbReference type="Proteomes" id="UP000094892">
    <property type="component" value="Unassembled WGS sequence"/>
</dbReference>
<dbReference type="PATRIC" id="fig|1590.306.peg.570"/>
<reference evidence="3 4" key="1">
    <citation type="submission" date="2016-08" db="EMBL/GenBank/DDBJ databases">
        <title>Genome sequencing of Lactobacillus plantarum JSA22, isolated from fermented soybean paste.</title>
        <authorList>
            <person name="Choi H.S."/>
        </authorList>
    </citation>
    <scope>NUCLEOTIDE SEQUENCE [LARGE SCALE GENOMIC DNA]</scope>
    <source>
        <strain evidence="3 4">JSA22</strain>
    </source>
</reference>
<dbReference type="InterPro" id="IPR046462">
    <property type="entry name" value="TerL_nuclease"/>
</dbReference>
<sequence>MIQQKYVESYLQAYKNGSIRLNKRRIKLVELIEKTVLTNENYYFDEEKIEDCLTFADKWFFPFTPWEKFLTAFVFLYDHTTERRAIRKFMVVVGRGAGKNGWVSVISSFLLSRLHGVRNYNGSIIANSEEQAKTSVDEIHDAVDLHSELKGEFYATNSQVHSKSTNSTLRYRTSNGNTKDGLRDGFVIFDEIHAYPNNQNVKVHISGLGKVRDSRVFEIGSKGYVRDGYLDKELAKADAILDGKAPIESMFPFVCELDNLKEMDDPANWELANPSFSKPMNGYAKDVYQETMDDYNDLELDPSGYDEFVIKRMNYQVEDLEKSVAPYEQIKATNRPILLDDLQGMEAIGSVDFASIRDFTADGLTIKRDGKQYFIVHQFARRQFVDKFYAYSAKPQDRPQSAPPIAEWEERGLLSVVDTPTIDPQAVVDWFLEQRKRFIIKKVVMDNFRADLLRKFFEDAGFEVVVIRNPTAIDGLLAPRIETGFANHQYIWGDNPLLRWNTQNVLVSTDSHGNKRYGKKEEIRRKTDGFKAFEYGQYLVDQLPDYSVNESLDMLADIDF</sequence>
<comment type="caution">
    <text evidence="3">The sequence shown here is derived from an EMBL/GenBank/DDBJ whole genome shotgun (WGS) entry which is preliminary data.</text>
</comment>
<feature type="domain" description="Terminase large subunit-like ATPase" evidence="1">
    <location>
        <begin position="65"/>
        <end position="235"/>
    </location>
</feature>
<dbReference type="Pfam" id="PF20441">
    <property type="entry name" value="TerL_nuclease"/>
    <property type="match status" value="1"/>
</dbReference>
<organism evidence="3 4">
    <name type="scientific">Lactiplantibacillus plantarum</name>
    <name type="common">Lactobacillus plantarum</name>
    <dbReference type="NCBI Taxonomy" id="1590"/>
    <lineage>
        <taxon>Bacteria</taxon>
        <taxon>Bacillati</taxon>
        <taxon>Bacillota</taxon>
        <taxon>Bacilli</taxon>
        <taxon>Lactobacillales</taxon>
        <taxon>Lactobacillaceae</taxon>
        <taxon>Lactiplantibacillus</taxon>
    </lineage>
</organism>
<dbReference type="RefSeq" id="WP_069302384.1">
    <property type="nucleotide sequence ID" value="NZ_CP103411.1"/>
</dbReference>
<dbReference type="PANTHER" id="PTHR41287">
    <property type="match status" value="1"/>
</dbReference>
<evidence type="ECO:0000259" key="1">
    <source>
        <dbReference type="Pfam" id="PF03354"/>
    </source>
</evidence>
<dbReference type="GO" id="GO:0004519">
    <property type="term" value="F:endonuclease activity"/>
    <property type="evidence" value="ECO:0007669"/>
    <property type="project" value="InterPro"/>
</dbReference>
<evidence type="ECO:0000313" key="3">
    <source>
        <dbReference type="EMBL" id="ODO60624.1"/>
    </source>
</evidence>
<dbReference type="EMBL" id="MCOL01000001">
    <property type="protein sequence ID" value="ODO60624.1"/>
    <property type="molecule type" value="Genomic_DNA"/>
</dbReference>
<dbReference type="AlphaFoldDB" id="A0A1E3KP15"/>
<evidence type="ECO:0000259" key="2">
    <source>
        <dbReference type="Pfam" id="PF20441"/>
    </source>
</evidence>
<dbReference type="PANTHER" id="PTHR41287:SF1">
    <property type="entry name" value="PROTEIN YMFN"/>
    <property type="match status" value="1"/>
</dbReference>
<evidence type="ECO:0000313" key="4">
    <source>
        <dbReference type="Proteomes" id="UP000094892"/>
    </source>
</evidence>
<dbReference type="Gene3D" id="3.40.50.300">
    <property type="entry name" value="P-loop containing nucleotide triphosphate hydrolases"/>
    <property type="match status" value="1"/>
</dbReference>
<gene>
    <name evidence="3" type="ORF">LPJSA22_00568</name>
</gene>